<evidence type="ECO:0000313" key="2">
    <source>
        <dbReference type="EMBL" id="GIY21804.1"/>
    </source>
</evidence>
<dbReference type="EMBL" id="BPLR01008057">
    <property type="protein sequence ID" value="GIY21804.1"/>
    <property type="molecule type" value="Genomic_DNA"/>
</dbReference>
<organism evidence="2 3">
    <name type="scientific">Caerostris extrusa</name>
    <name type="common">Bark spider</name>
    <name type="synonym">Caerostris bankana</name>
    <dbReference type="NCBI Taxonomy" id="172846"/>
    <lineage>
        <taxon>Eukaryota</taxon>
        <taxon>Metazoa</taxon>
        <taxon>Ecdysozoa</taxon>
        <taxon>Arthropoda</taxon>
        <taxon>Chelicerata</taxon>
        <taxon>Arachnida</taxon>
        <taxon>Araneae</taxon>
        <taxon>Araneomorphae</taxon>
        <taxon>Entelegynae</taxon>
        <taxon>Araneoidea</taxon>
        <taxon>Araneidae</taxon>
        <taxon>Caerostris</taxon>
    </lineage>
</organism>
<sequence length="187" mass="20355">MNSWMVVFACSCVNFMVLGMARLAPILFVDCIERYQTQRNHASFPFVLCYLVRTLSDITAITIFWGCIYGLGFGFGSSLLPAILSTHFKENLTTATGIAYVGSSVGATILPLIADVALKTYGLSGTFLILGGLTLNSAAMAILLKEKDSTKNAKSKLAKVKDVSKTDVSIIKLTEEKDFPKSNIFFE</sequence>
<feature type="transmembrane region" description="Helical" evidence="1">
    <location>
        <begin position="92"/>
        <end position="114"/>
    </location>
</feature>
<keyword evidence="1" id="KW-0812">Transmembrane</keyword>
<dbReference type="AlphaFoldDB" id="A0AAV4RMG9"/>
<evidence type="ECO:0000256" key="1">
    <source>
        <dbReference type="SAM" id="Phobius"/>
    </source>
</evidence>
<protein>
    <submittedName>
        <fullName evidence="2">Uncharacterized protein</fullName>
    </submittedName>
</protein>
<dbReference type="InterPro" id="IPR011701">
    <property type="entry name" value="MFS"/>
</dbReference>
<comment type="caution">
    <text evidence="2">The sequence shown here is derived from an EMBL/GenBank/DDBJ whole genome shotgun (WGS) entry which is preliminary data.</text>
</comment>
<keyword evidence="1" id="KW-1133">Transmembrane helix</keyword>
<dbReference type="Gene3D" id="1.20.1250.20">
    <property type="entry name" value="MFS general substrate transporter like domains"/>
    <property type="match status" value="1"/>
</dbReference>
<dbReference type="PANTHER" id="PTHR11360:SF303">
    <property type="entry name" value="MAJOR FACILITATOR SUPERFAMILY (MFS) PROFILE DOMAIN-CONTAINING PROTEIN"/>
    <property type="match status" value="1"/>
</dbReference>
<dbReference type="PANTHER" id="PTHR11360">
    <property type="entry name" value="MONOCARBOXYLATE TRANSPORTER"/>
    <property type="match status" value="1"/>
</dbReference>
<accession>A0AAV4RMG9</accession>
<proteinExistence type="predicted"/>
<reference evidence="2 3" key="1">
    <citation type="submission" date="2021-06" db="EMBL/GenBank/DDBJ databases">
        <title>Caerostris extrusa draft genome.</title>
        <authorList>
            <person name="Kono N."/>
            <person name="Arakawa K."/>
        </authorList>
    </citation>
    <scope>NUCLEOTIDE SEQUENCE [LARGE SCALE GENOMIC DNA]</scope>
</reference>
<evidence type="ECO:0000313" key="3">
    <source>
        <dbReference type="Proteomes" id="UP001054945"/>
    </source>
</evidence>
<dbReference type="Proteomes" id="UP001054945">
    <property type="component" value="Unassembled WGS sequence"/>
</dbReference>
<feature type="transmembrane region" description="Helical" evidence="1">
    <location>
        <begin position="58"/>
        <end position="80"/>
    </location>
</feature>
<dbReference type="SUPFAM" id="SSF103473">
    <property type="entry name" value="MFS general substrate transporter"/>
    <property type="match status" value="1"/>
</dbReference>
<feature type="transmembrane region" description="Helical" evidence="1">
    <location>
        <begin position="120"/>
        <end position="144"/>
    </location>
</feature>
<dbReference type="InterPro" id="IPR050327">
    <property type="entry name" value="Proton-linked_MCT"/>
</dbReference>
<keyword evidence="1" id="KW-0472">Membrane</keyword>
<name>A0AAV4RMG9_CAEEX</name>
<gene>
    <name evidence="2" type="primary">AVEN_258980_1</name>
    <name evidence="2" type="ORF">CEXT_84741</name>
</gene>
<dbReference type="Pfam" id="PF07690">
    <property type="entry name" value="MFS_1"/>
    <property type="match status" value="1"/>
</dbReference>
<dbReference type="GO" id="GO:0008028">
    <property type="term" value="F:monocarboxylic acid transmembrane transporter activity"/>
    <property type="evidence" value="ECO:0007669"/>
    <property type="project" value="TreeGrafter"/>
</dbReference>
<dbReference type="InterPro" id="IPR036259">
    <property type="entry name" value="MFS_trans_sf"/>
</dbReference>
<keyword evidence="3" id="KW-1185">Reference proteome</keyword>